<proteinExistence type="predicted"/>
<accession>B1VWL5</accession>
<dbReference type="Proteomes" id="UP000001685">
    <property type="component" value="Chromosome"/>
</dbReference>
<reference evidence="2" key="1">
    <citation type="journal article" date="2008" name="J. Bacteriol.">
        <title>Genome sequence of the streptomycin-producing microorganism Streptomyces griseus IFO 13350.</title>
        <authorList>
            <person name="Ohnishi Y."/>
            <person name="Ishikawa J."/>
            <person name="Hara H."/>
            <person name="Suzuki H."/>
            <person name="Ikenoya M."/>
            <person name="Ikeda H."/>
            <person name="Yamashita A."/>
            <person name="Hattori M."/>
            <person name="Horinouchi S."/>
        </authorList>
    </citation>
    <scope>NUCLEOTIDE SEQUENCE [LARGE SCALE GENOMIC DNA]</scope>
    <source>
        <strain evidence="2">JCM 4626 / NBRC 13350</strain>
    </source>
</reference>
<name>B1VWL5_STRGG</name>
<organism evidence="1 2">
    <name type="scientific">Streptomyces griseus subsp. griseus (strain JCM 4626 / CBS 651.72 / NBRC 13350 / KCC S-0626 / ISP 5235)</name>
    <dbReference type="NCBI Taxonomy" id="455632"/>
    <lineage>
        <taxon>Bacteria</taxon>
        <taxon>Bacillati</taxon>
        <taxon>Actinomycetota</taxon>
        <taxon>Actinomycetes</taxon>
        <taxon>Kitasatosporales</taxon>
        <taxon>Streptomycetaceae</taxon>
        <taxon>Streptomyces</taxon>
    </lineage>
</organism>
<evidence type="ECO:0000313" key="1">
    <source>
        <dbReference type="EMBL" id="BAG18341.1"/>
    </source>
</evidence>
<dbReference type="HOGENOM" id="CLU_2994726_0_0_11"/>
<evidence type="ECO:0000313" key="2">
    <source>
        <dbReference type="Proteomes" id="UP000001685"/>
    </source>
</evidence>
<gene>
    <name evidence="1" type="ordered locus">SGR_1512</name>
</gene>
<dbReference type="KEGG" id="sgr:SGR_1512"/>
<protein>
    <submittedName>
        <fullName evidence="1">Uncharacterized protein</fullName>
    </submittedName>
</protein>
<sequence>MASPHRPPTSEEKSLNTASIPAVLSETGALSESDHGRALLDTVPVASVTFTMTACVEVSVCLTGSVIQLPQ</sequence>
<dbReference type="EMBL" id="AP009493">
    <property type="protein sequence ID" value="BAG18341.1"/>
    <property type="molecule type" value="Genomic_DNA"/>
</dbReference>
<dbReference type="AlphaFoldDB" id="B1VWL5"/>